<comment type="caution">
    <text evidence="1">The sequence shown here is derived from an EMBL/GenBank/DDBJ whole genome shotgun (WGS) entry which is preliminary data.</text>
</comment>
<gene>
    <name evidence="1" type="ORF">ACCO45_008817</name>
</gene>
<evidence type="ECO:0000313" key="2">
    <source>
        <dbReference type="Proteomes" id="UP001638806"/>
    </source>
</evidence>
<sequence>MTRPTIIRADTIDLQDHHAPSAKDHHHAPDVASGASSPAPLAPHQAETLREVAHETAEEEARSPRVSWSNGKGGANGDALQQYAPDNDLGPDMYHHDNQQHHEDALAIAQNGGVSSSDEGDLDGDADGDLDDDMMDKISSSPSIEDEDIDFEFVYALHTFVATVEGQANATKGDTMVLLDDSNSYWWLVRVVKDSSIGYLPAEHIETPTERLARLNKHRNIDLSATMLGDQAQKQKNSFKSIRRRRKTVTFADPTYVDYSDFDYSTDEEDIEELFGPHPTASAQKKERQKQDQQQNNEHLSAEDEVEESARVEPLKTRATKDDVSTDLVKEESGSQNEARDSDEIVEKLEGPSRSRNGTVRNTDSFFKDETVETKKITLTPNLLRDDNTPRESSESITRDGKSRSSLDKLDKELVSDKDRKKAAKDKDKKDKDKKPSAIRSFFSRKDKKKTSEEDDESFGKRSMDMVSDSRDSDERVAEDLVADKAAGAQRASGKLQKTAPSAKAASSTAGAKSVELSSYLAEGRTNDVSNVPPTSMRIVDPESQPAPETTAASQQAGGEVTRERSSSNAAQQVIAKIMPTRTASTTTDAKPQKTVKAKTRMELDASDSSEVEDAPTDHSQPMAPEPSKGDVKESREKPTRPQLPGAFPDSYQTISTVASDNTITPQQAQQNFSEDPYMLPEASPSPDQTHHANGNQKDSPGNREPTWDDNKLRAFFDETDHIRDLLAVVYDKTDVEPVSSDHPAIGGLFREQNAKLAEITTQLDNMLGDWLARKQRLRGTI</sequence>
<proteinExistence type="predicted"/>
<name>A0ACC4DIA1_PURLI</name>
<dbReference type="EMBL" id="JBGNUJ010000008">
    <property type="protein sequence ID" value="KAL3955971.1"/>
    <property type="molecule type" value="Genomic_DNA"/>
</dbReference>
<keyword evidence="2" id="KW-1185">Reference proteome</keyword>
<evidence type="ECO:0000313" key="1">
    <source>
        <dbReference type="EMBL" id="KAL3955971.1"/>
    </source>
</evidence>
<dbReference type="Proteomes" id="UP001638806">
    <property type="component" value="Unassembled WGS sequence"/>
</dbReference>
<protein>
    <submittedName>
        <fullName evidence="1">Uncharacterized protein</fullName>
    </submittedName>
</protein>
<accession>A0ACC4DIA1</accession>
<reference evidence="1" key="1">
    <citation type="submission" date="2024-12" db="EMBL/GenBank/DDBJ databases">
        <title>Comparative genomics and development of molecular markers within Purpureocillium lilacinum and among Purpureocillium species.</title>
        <authorList>
            <person name="Yeh Z.-Y."/>
            <person name="Ni N.-T."/>
            <person name="Lo P.-H."/>
            <person name="Mushyakhwo K."/>
            <person name="Lin C.-F."/>
            <person name="Nai Y.-S."/>
        </authorList>
    </citation>
    <scope>NUCLEOTIDE SEQUENCE</scope>
    <source>
        <strain evidence="1">NCHU-NPUST-175</strain>
    </source>
</reference>
<organism evidence="1 2">
    <name type="scientific">Purpureocillium lilacinum</name>
    <name type="common">Paecilomyces lilacinus</name>
    <dbReference type="NCBI Taxonomy" id="33203"/>
    <lineage>
        <taxon>Eukaryota</taxon>
        <taxon>Fungi</taxon>
        <taxon>Dikarya</taxon>
        <taxon>Ascomycota</taxon>
        <taxon>Pezizomycotina</taxon>
        <taxon>Sordariomycetes</taxon>
        <taxon>Hypocreomycetidae</taxon>
        <taxon>Hypocreales</taxon>
        <taxon>Ophiocordycipitaceae</taxon>
        <taxon>Purpureocillium</taxon>
    </lineage>
</organism>